<evidence type="ECO:0000256" key="1">
    <source>
        <dbReference type="SAM" id="MobiDB-lite"/>
    </source>
</evidence>
<comment type="caution">
    <text evidence="2">The sequence shown here is derived from an EMBL/GenBank/DDBJ whole genome shotgun (WGS) entry which is preliminary data.</text>
</comment>
<gene>
    <name evidence="2" type="ORF">EVOR1521_LOCUS24746</name>
</gene>
<reference evidence="2" key="1">
    <citation type="submission" date="2023-08" db="EMBL/GenBank/DDBJ databases">
        <authorList>
            <person name="Chen Y."/>
            <person name="Shah S."/>
            <person name="Dougan E. K."/>
            <person name="Thang M."/>
            <person name="Chan C."/>
        </authorList>
    </citation>
    <scope>NUCLEOTIDE SEQUENCE</scope>
</reference>
<evidence type="ECO:0000313" key="3">
    <source>
        <dbReference type="Proteomes" id="UP001178507"/>
    </source>
</evidence>
<sequence length="181" mass="19571">MDESNGRPPLDAMQRSLHDALDQHKAGIERLLQAQQLLILGAAEGFRTVLQDRLQEFQACGVVSTTVVRNLDCEKADSAESGGHVIALATPPADAVPPSPTADALPPSPNSDAVLKRQGNIYKSQLDAKGQLQRAESSKLIKPGAASSLGKLKKELQTEQNDDHRQDVYDRSLSRKQREGA</sequence>
<proteinExistence type="predicted"/>
<keyword evidence="3" id="KW-1185">Reference proteome</keyword>
<name>A0AA36JAE6_9DINO</name>
<accession>A0AA36JAE6</accession>
<protein>
    <submittedName>
        <fullName evidence="2">Uncharacterized protein</fullName>
    </submittedName>
</protein>
<evidence type="ECO:0000313" key="2">
    <source>
        <dbReference type="EMBL" id="CAJ1401640.1"/>
    </source>
</evidence>
<feature type="region of interest" description="Disordered" evidence="1">
    <location>
        <begin position="156"/>
        <end position="181"/>
    </location>
</feature>
<dbReference type="Proteomes" id="UP001178507">
    <property type="component" value="Unassembled WGS sequence"/>
</dbReference>
<dbReference type="AlphaFoldDB" id="A0AA36JAE6"/>
<dbReference type="EMBL" id="CAUJNA010003424">
    <property type="protein sequence ID" value="CAJ1401640.1"/>
    <property type="molecule type" value="Genomic_DNA"/>
</dbReference>
<feature type="region of interest" description="Disordered" evidence="1">
    <location>
        <begin position="84"/>
        <end position="114"/>
    </location>
</feature>
<organism evidence="2 3">
    <name type="scientific">Effrenium voratum</name>
    <dbReference type="NCBI Taxonomy" id="2562239"/>
    <lineage>
        <taxon>Eukaryota</taxon>
        <taxon>Sar</taxon>
        <taxon>Alveolata</taxon>
        <taxon>Dinophyceae</taxon>
        <taxon>Suessiales</taxon>
        <taxon>Symbiodiniaceae</taxon>
        <taxon>Effrenium</taxon>
    </lineage>
</organism>